<dbReference type="Proteomes" id="UP000321175">
    <property type="component" value="Unassembled WGS sequence"/>
</dbReference>
<dbReference type="Pfam" id="PF20622">
    <property type="entry name" value="Big_15"/>
    <property type="match status" value="1"/>
</dbReference>
<keyword evidence="3" id="KW-1185">Reference proteome</keyword>
<proteinExistence type="predicted"/>
<gene>
    <name evidence="2" type="ORF">EMU01_28680</name>
</gene>
<accession>A0ABQ0VGC4</accession>
<reference evidence="2 3" key="1">
    <citation type="submission" date="2019-07" db="EMBL/GenBank/DDBJ databases">
        <title>Whole genome shotgun sequence of Enterococcus mundtii NBRC 100490.</title>
        <authorList>
            <person name="Hosoyama A."/>
            <person name="Uohara A."/>
            <person name="Ohji S."/>
            <person name="Ichikawa N."/>
        </authorList>
    </citation>
    <scope>NUCLEOTIDE SEQUENCE [LARGE SCALE GENOMIC DNA]</scope>
    <source>
        <strain evidence="2 3">NBRC 100490</strain>
    </source>
</reference>
<comment type="caution">
    <text evidence="2">The sequence shown here is derived from an EMBL/GenBank/DDBJ whole genome shotgun (WGS) entry which is preliminary data.</text>
</comment>
<sequence>MTVTVTADCPDGATSGRAYKDSRDFGTAYIVEGKVTKTFAEISEGDTHVYGLSVFFDDLESEIAEIEFTAIVETKILTVDEYIPGTSTYVTGTYQGTLAEKIGLYVDETHVYSVPLIKSEYPKFKYYKNNLTVTEKVQVYLADENDNELVRADVPIVEK</sequence>
<evidence type="ECO:0000313" key="2">
    <source>
        <dbReference type="EMBL" id="GEL81724.1"/>
    </source>
</evidence>
<organism evidence="2 3">
    <name type="scientific">Enterococcus mundtii</name>
    <dbReference type="NCBI Taxonomy" id="53346"/>
    <lineage>
        <taxon>Bacteria</taxon>
        <taxon>Bacillati</taxon>
        <taxon>Bacillota</taxon>
        <taxon>Bacilli</taxon>
        <taxon>Lactobacillales</taxon>
        <taxon>Enterococcaceae</taxon>
        <taxon>Enterococcus</taxon>
    </lineage>
</organism>
<dbReference type="EMBL" id="BJWA01000034">
    <property type="protein sequence ID" value="GEL81724.1"/>
    <property type="molecule type" value="Genomic_DNA"/>
</dbReference>
<dbReference type="InterPro" id="IPR046746">
    <property type="entry name" value="Big_15"/>
</dbReference>
<evidence type="ECO:0000259" key="1">
    <source>
        <dbReference type="Pfam" id="PF20622"/>
    </source>
</evidence>
<name>A0ABQ0VGC4_ENTMU</name>
<feature type="domain" description="Bacterial Ig" evidence="1">
    <location>
        <begin position="77"/>
        <end position="157"/>
    </location>
</feature>
<evidence type="ECO:0000313" key="3">
    <source>
        <dbReference type="Proteomes" id="UP000321175"/>
    </source>
</evidence>
<protein>
    <recommendedName>
        <fullName evidence="1">Bacterial Ig domain-containing protein</fullName>
    </recommendedName>
</protein>